<dbReference type="OrthoDB" id="9808910at2"/>
<dbReference type="HOGENOM" id="CLU_046737_12_0_0"/>
<sequence>MKTRLLPRRLASRFHPSLGAELDRLDADIRGIFENPFRSMAQLFAEVPQPIGWMPPVEIAEDGDKLTISAELPGIDPANVHVELDGNLLTIRGEKEEEHTEDEKAKKFHVVERAYGTFLRSFTVPSNVDTAKVSATFEKGVLKVEMPTMKEARQRGREIAVTAK</sequence>
<dbReference type="EMBL" id="CP007129">
    <property type="protein sequence ID" value="AHG92604.1"/>
    <property type="molecule type" value="Genomic_DNA"/>
</dbReference>
<dbReference type="Pfam" id="PF00011">
    <property type="entry name" value="HSP20"/>
    <property type="match status" value="1"/>
</dbReference>
<dbReference type="PANTHER" id="PTHR11527">
    <property type="entry name" value="HEAT-SHOCK PROTEIN 20 FAMILY MEMBER"/>
    <property type="match status" value="1"/>
</dbReference>
<dbReference type="KEGG" id="gba:J421_5069"/>
<gene>
    <name evidence="4" type="ORF">J421_5069</name>
</gene>
<keyword evidence="4" id="KW-0614">Plasmid</keyword>
<keyword evidence="4" id="KW-0346">Stress response</keyword>
<reference evidence="4 5" key="1">
    <citation type="journal article" date="2014" name="Genome Announc.">
        <title>Genome Sequence and Methylome of Soil Bacterium Gemmatirosa kalamazoonensis KBS708T, a Member of the Rarely Cultivated Gemmatimonadetes Phylum.</title>
        <authorList>
            <person name="Debruyn J.M."/>
            <person name="Radosevich M."/>
            <person name="Wommack K.E."/>
            <person name="Polson S.W."/>
            <person name="Hauser L.J."/>
            <person name="Fawaz M.N."/>
            <person name="Korlach J."/>
            <person name="Tsai Y.C."/>
        </authorList>
    </citation>
    <scope>NUCLEOTIDE SEQUENCE [LARGE SCALE GENOMIC DNA]</scope>
    <source>
        <strain evidence="4 5">KBS708</strain>
        <plasmid evidence="5">Plasmid 1</plasmid>
    </source>
</reference>
<keyword evidence="5" id="KW-1185">Reference proteome</keyword>
<dbReference type="InterPro" id="IPR002068">
    <property type="entry name" value="A-crystallin/Hsp20_dom"/>
</dbReference>
<dbReference type="PROSITE" id="PS01031">
    <property type="entry name" value="SHSP"/>
    <property type="match status" value="1"/>
</dbReference>
<name>W0RNL7_9BACT</name>
<dbReference type="Gene3D" id="2.60.40.790">
    <property type="match status" value="1"/>
</dbReference>
<dbReference type="CDD" id="cd06464">
    <property type="entry name" value="ACD_sHsps-like"/>
    <property type="match status" value="1"/>
</dbReference>
<dbReference type="InterPro" id="IPR008978">
    <property type="entry name" value="HSP20-like_chaperone"/>
</dbReference>
<dbReference type="RefSeq" id="WP_025413936.1">
    <property type="nucleotide sequence ID" value="NZ_CP007129.1"/>
</dbReference>
<dbReference type="InterPro" id="IPR031107">
    <property type="entry name" value="Small_HSP"/>
</dbReference>
<feature type="domain" description="SHSP" evidence="3">
    <location>
        <begin position="48"/>
        <end position="164"/>
    </location>
</feature>
<dbReference type="SUPFAM" id="SSF49764">
    <property type="entry name" value="HSP20-like chaperones"/>
    <property type="match status" value="1"/>
</dbReference>
<evidence type="ECO:0000313" key="4">
    <source>
        <dbReference type="EMBL" id="AHG92604.1"/>
    </source>
</evidence>
<proteinExistence type="inferred from homology"/>
<dbReference type="Proteomes" id="UP000019151">
    <property type="component" value="Plasmid 1"/>
</dbReference>
<evidence type="ECO:0000256" key="1">
    <source>
        <dbReference type="PROSITE-ProRule" id="PRU00285"/>
    </source>
</evidence>
<dbReference type="AlphaFoldDB" id="W0RNL7"/>
<evidence type="ECO:0000256" key="2">
    <source>
        <dbReference type="RuleBase" id="RU003616"/>
    </source>
</evidence>
<geneLocation type="plasmid" evidence="4 5">
    <name>1</name>
</geneLocation>
<comment type="similarity">
    <text evidence="1 2">Belongs to the small heat shock protein (HSP20) family.</text>
</comment>
<evidence type="ECO:0000313" key="5">
    <source>
        <dbReference type="Proteomes" id="UP000019151"/>
    </source>
</evidence>
<protein>
    <submittedName>
        <fullName evidence="4">Heat shock protein Hsp20</fullName>
    </submittedName>
</protein>
<dbReference type="InParanoid" id="W0RNL7"/>
<evidence type="ECO:0000259" key="3">
    <source>
        <dbReference type="PROSITE" id="PS01031"/>
    </source>
</evidence>
<accession>W0RNL7</accession>
<dbReference type="FunCoup" id="W0RNL7">
    <property type="interactions" value="14"/>
</dbReference>
<organism evidence="4 5">
    <name type="scientific">Gemmatirosa kalamazoonensis</name>
    <dbReference type="NCBI Taxonomy" id="861299"/>
    <lineage>
        <taxon>Bacteria</taxon>
        <taxon>Pseudomonadati</taxon>
        <taxon>Gemmatimonadota</taxon>
        <taxon>Gemmatimonadia</taxon>
        <taxon>Gemmatimonadales</taxon>
        <taxon>Gemmatimonadaceae</taxon>
        <taxon>Gemmatirosa</taxon>
    </lineage>
</organism>